<evidence type="ECO:0008006" key="4">
    <source>
        <dbReference type="Google" id="ProtNLM"/>
    </source>
</evidence>
<keyword evidence="1" id="KW-1133">Transmembrane helix</keyword>
<evidence type="ECO:0000313" key="2">
    <source>
        <dbReference type="EMBL" id="MFD2590073.1"/>
    </source>
</evidence>
<reference evidence="3" key="1">
    <citation type="journal article" date="2019" name="Int. J. Syst. Evol. Microbiol.">
        <title>The Global Catalogue of Microorganisms (GCM) 10K type strain sequencing project: providing services to taxonomists for standard genome sequencing and annotation.</title>
        <authorList>
            <consortium name="The Broad Institute Genomics Platform"/>
            <consortium name="The Broad Institute Genome Sequencing Center for Infectious Disease"/>
            <person name="Wu L."/>
            <person name="Ma J."/>
        </authorList>
    </citation>
    <scope>NUCLEOTIDE SEQUENCE [LARGE SCALE GENOMIC DNA]</scope>
    <source>
        <strain evidence="3">KCTC 42423</strain>
    </source>
</reference>
<feature type="transmembrane region" description="Helical" evidence="1">
    <location>
        <begin position="66"/>
        <end position="87"/>
    </location>
</feature>
<accession>A0ABW5N667</accession>
<dbReference type="RefSeq" id="WP_378255841.1">
    <property type="nucleotide sequence ID" value="NZ_JBHSJV010000001.1"/>
</dbReference>
<feature type="transmembrane region" description="Helical" evidence="1">
    <location>
        <begin position="20"/>
        <end position="46"/>
    </location>
</feature>
<dbReference type="EMBL" id="JBHULX010000003">
    <property type="protein sequence ID" value="MFD2590073.1"/>
    <property type="molecule type" value="Genomic_DNA"/>
</dbReference>
<organism evidence="2 3">
    <name type="scientific">Aquimarina hainanensis</name>
    <dbReference type="NCBI Taxonomy" id="1578017"/>
    <lineage>
        <taxon>Bacteria</taxon>
        <taxon>Pseudomonadati</taxon>
        <taxon>Bacteroidota</taxon>
        <taxon>Flavobacteriia</taxon>
        <taxon>Flavobacteriales</taxon>
        <taxon>Flavobacteriaceae</taxon>
        <taxon>Aquimarina</taxon>
    </lineage>
</organism>
<evidence type="ECO:0000313" key="3">
    <source>
        <dbReference type="Proteomes" id="UP001597459"/>
    </source>
</evidence>
<name>A0ABW5N667_9FLAO</name>
<protein>
    <recommendedName>
        <fullName evidence="4">DUF304 domain-containing protein</fullName>
    </recommendedName>
</protein>
<comment type="caution">
    <text evidence="2">The sequence shown here is derived from an EMBL/GenBank/DDBJ whole genome shotgun (WGS) entry which is preliminary data.</text>
</comment>
<sequence>MTEPLTIQEKIKLRAYKDKIANLIVMWGVGVFVFLLIVCFIPMGLLPKKRRVEISNPDLSIFDSMGVFPTLAMLLIIAGGLAAYLYFSYKYPKLVKDLSEQKKVILDVTVRNIIYKQGGGPQEIALYFSPPYQSINKIDFIGEKQLPPMYKNQEIQLIITKNTLYPLQVKPKNDINEIMNVLSKIQQESKQKP</sequence>
<keyword evidence="3" id="KW-1185">Reference proteome</keyword>
<dbReference type="Proteomes" id="UP001597459">
    <property type="component" value="Unassembled WGS sequence"/>
</dbReference>
<evidence type="ECO:0000256" key="1">
    <source>
        <dbReference type="SAM" id="Phobius"/>
    </source>
</evidence>
<proteinExistence type="predicted"/>
<keyword evidence="1" id="KW-0812">Transmembrane</keyword>
<gene>
    <name evidence="2" type="ORF">ACFSTE_04475</name>
</gene>
<keyword evidence="1" id="KW-0472">Membrane</keyword>